<dbReference type="RefSeq" id="WP_184575890.1">
    <property type="nucleotide sequence ID" value="NZ_JACHJT010000001.1"/>
</dbReference>
<dbReference type="InterPro" id="IPR008254">
    <property type="entry name" value="Flavodoxin/NO_synth"/>
</dbReference>
<proteinExistence type="predicted"/>
<reference evidence="3 4" key="1">
    <citation type="submission" date="2020-08" db="EMBL/GenBank/DDBJ databases">
        <title>Sequencing the genomes of 1000 actinobacteria strains.</title>
        <authorList>
            <person name="Klenk H.-P."/>
        </authorList>
    </citation>
    <scope>NUCLEOTIDE SEQUENCE [LARGE SCALE GENOMIC DNA]</scope>
    <source>
        <strain evidence="3 4">DSM 102030</strain>
    </source>
</reference>
<keyword evidence="4" id="KW-1185">Reference proteome</keyword>
<evidence type="ECO:0000313" key="3">
    <source>
        <dbReference type="EMBL" id="MBB4930582.1"/>
    </source>
</evidence>
<feature type="region of interest" description="Disordered" evidence="1">
    <location>
        <begin position="25"/>
        <end position="52"/>
    </location>
</feature>
<dbReference type="PROSITE" id="PS51257">
    <property type="entry name" value="PROKAR_LIPOPROTEIN"/>
    <property type="match status" value="1"/>
</dbReference>
<accession>A0A7W7W147</accession>
<gene>
    <name evidence="3" type="ORF">F4561_001402</name>
</gene>
<organism evidence="3 4">
    <name type="scientific">Lipingzhangella halophila</name>
    <dbReference type="NCBI Taxonomy" id="1783352"/>
    <lineage>
        <taxon>Bacteria</taxon>
        <taxon>Bacillati</taxon>
        <taxon>Actinomycetota</taxon>
        <taxon>Actinomycetes</taxon>
        <taxon>Streptosporangiales</taxon>
        <taxon>Nocardiopsidaceae</taxon>
        <taxon>Lipingzhangella</taxon>
    </lineage>
</organism>
<protein>
    <submittedName>
        <fullName evidence="3">Flavodoxin</fullName>
    </submittedName>
</protein>
<dbReference type="AlphaFoldDB" id="A0A7W7W147"/>
<dbReference type="Pfam" id="PF12682">
    <property type="entry name" value="Flavodoxin_4"/>
    <property type="match status" value="1"/>
</dbReference>
<comment type="caution">
    <text evidence="3">The sequence shown here is derived from an EMBL/GenBank/DDBJ whole genome shotgun (WGS) entry which is preliminary data.</text>
</comment>
<dbReference type="SUPFAM" id="SSF52218">
    <property type="entry name" value="Flavoproteins"/>
    <property type="match status" value="1"/>
</dbReference>
<sequence length="226" mass="24116">MTDSIPRRTLLTAGIGALAAGLAACSPGQRPQDRPSIGGGTETTPSPETTTGSGAGVLLVFFSRAGENYYYGDRRYLEIGNTAVLAGMITDRIACDTYEIEPSDPYPEAYDPTVDRNSREQEDDARPAIANPLPDVSAYDIVLLGSPVWGSRAPMIMSTFIDGVDLAGKTVLPFVTYAVSGMSGIDEDYRRTLPDTEVRDGLAVRGETVSEAGPDLDEWLTTNDLA</sequence>
<evidence type="ECO:0000313" key="4">
    <source>
        <dbReference type="Proteomes" id="UP000523007"/>
    </source>
</evidence>
<feature type="region of interest" description="Disordered" evidence="1">
    <location>
        <begin position="100"/>
        <end position="130"/>
    </location>
</feature>
<dbReference type="GO" id="GO:0010181">
    <property type="term" value="F:FMN binding"/>
    <property type="evidence" value="ECO:0007669"/>
    <property type="project" value="InterPro"/>
</dbReference>
<dbReference type="EMBL" id="JACHJT010000001">
    <property type="protein sequence ID" value="MBB4930582.1"/>
    <property type="molecule type" value="Genomic_DNA"/>
</dbReference>
<evidence type="ECO:0000256" key="1">
    <source>
        <dbReference type="SAM" id="MobiDB-lite"/>
    </source>
</evidence>
<feature type="compositionally biased region" description="Low complexity" evidence="1">
    <location>
        <begin position="42"/>
        <end position="52"/>
    </location>
</feature>
<dbReference type="PANTHER" id="PTHR39201:SF1">
    <property type="entry name" value="FLAVODOXIN-LIKE DOMAIN-CONTAINING PROTEIN"/>
    <property type="match status" value="1"/>
</dbReference>
<feature type="domain" description="Flavodoxin-like" evidence="2">
    <location>
        <begin position="80"/>
        <end position="220"/>
    </location>
</feature>
<dbReference type="PANTHER" id="PTHR39201">
    <property type="entry name" value="EXPORTED PROTEIN-RELATED"/>
    <property type="match status" value="1"/>
</dbReference>
<dbReference type="InterPro" id="IPR029039">
    <property type="entry name" value="Flavoprotein-like_sf"/>
</dbReference>
<evidence type="ECO:0000259" key="2">
    <source>
        <dbReference type="Pfam" id="PF12682"/>
    </source>
</evidence>
<dbReference type="Gene3D" id="3.40.50.360">
    <property type="match status" value="1"/>
</dbReference>
<name>A0A7W7W147_9ACTN</name>
<feature type="compositionally biased region" description="Basic and acidic residues" evidence="1">
    <location>
        <begin position="113"/>
        <end position="126"/>
    </location>
</feature>
<dbReference type="Proteomes" id="UP000523007">
    <property type="component" value="Unassembled WGS sequence"/>
</dbReference>